<dbReference type="RefSeq" id="WP_011241891.1">
    <property type="nucleotide sequence ID" value="NZ_JABXIY010000041.1"/>
</dbReference>
<protein>
    <submittedName>
        <fullName evidence="2">MarR family transcriptional regulator</fullName>
    </submittedName>
</protein>
<dbReference type="Pfam" id="PF12802">
    <property type="entry name" value="MarR_2"/>
    <property type="match status" value="1"/>
</dbReference>
<dbReference type="EMBL" id="JABXIY010000041">
    <property type="protein sequence ID" value="NVK98133.1"/>
    <property type="molecule type" value="Genomic_DNA"/>
</dbReference>
<sequence length="157" mass="16914">MGEAATKSDRQQNQTRLWLNILRLHGLVFGDLNRQLLDETGLSLAKFDAMAQLARNPDGLSMGKLSGALKVTNGNVSGLVNRLIKDGMVVKAMSADDRRSFSAKLTDAGLTTFKQASEAHNRILAELLRAVSDQDMVEASAALRGILESMQTGASLD</sequence>
<dbReference type="SMART" id="SM00347">
    <property type="entry name" value="HTH_MARR"/>
    <property type="match status" value="1"/>
</dbReference>
<feature type="domain" description="HTH marR-type" evidence="1">
    <location>
        <begin position="14"/>
        <end position="152"/>
    </location>
</feature>
<reference evidence="2 3" key="1">
    <citation type="journal article" date="2020" name="Proc. Natl. Acad. Sci. U.S.A.">
        <title>Ecological drivers of bacterial community assembly in synthetic phycospheres.</title>
        <authorList>
            <person name="Fu H."/>
            <person name="Uchimiya M."/>
            <person name="Gore J."/>
            <person name="Moran M.A."/>
        </authorList>
    </citation>
    <scope>NUCLEOTIDE SEQUENCE [LARGE SCALE GENOMIC DNA]</scope>
    <source>
        <strain evidence="2">HF-Din03</strain>
    </source>
</reference>
<dbReference type="PANTHER" id="PTHR33164">
    <property type="entry name" value="TRANSCRIPTIONAL REGULATOR, MARR FAMILY"/>
    <property type="match status" value="1"/>
</dbReference>
<dbReference type="AlphaFoldDB" id="A0A850LJQ0"/>
<dbReference type="Proteomes" id="UP000565723">
    <property type="component" value="Unassembled WGS sequence"/>
</dbReference>
<dbReference type="GO" id="GO:0006950">
    <property type="term" value="P:response to stress"/>
    <property type="evidence" value="ECO:0007669"/>
    <property type="project" value="TreeGrafter"/>
</dbReference>
<dbReference type="InterPro" id="IPR036388">
    <property type="entry name" value="WH-like_DNA-bd_sf"/>
</dbReference>
<dbReference type="PANTHER" id="PTHR33164:SF57">
    <property type="entry name" value="MARR-FAMILY TRANSCRIPTIONAL REGULATOR"/>
    <property type="match status" value="1"/>
</dbReference>
<dbReference type="InterPro" id="IPR036390">
    <property type="entry name" value="WH_DNA-bd_sf"/>
</dbReference>
<organism evidence="2 3">
    <name type="scientific">Ruegeria pomeroyi</name>
    <dbReference type="NCBI Taxonomy" id="89184"/>
    <lineage>
        <taxon>Bacteria</taxon>
        <taxon>Pseudomonadati</taxon>
        <taxon>Pseudomonadota</taxon>
        <taxon>Alphaproteobacteria</taxon>
        <taxon>Rhodobacterales</taxon>
        <taxon>Roseobacteraceae</taxon>
        <taxon>Ruegeria</taxon>
    </lineage>
</organism>
<proteinExistence type="predicted"/>
<name>A0A850LJQ0_9RHOB</name>
<dbReference type="OMA" id="WRGFLRM"/>
<comment type="caution">
    <text evidence="2">The sequence shown here is derived from an EMBL/GenBank/DDBJ whole genome shotgun (WGS) entry which is preliminary data.</text>
</comment>
<dbReference type="Gene3D" id="1.10.10.10">
    <property type="entry name" value="Winged helix-like DNA-binding domain superfamily/Winged helix DNA-binding domain"/>
    <property type="match status" value="1"/>
</dbReference>
<gene>
    <name evidence="2" type="ORF">HW564_14490</name>
</gene>
<evidence type="ECO:0000313" key="2">
    <source>
        <dbReference type="EMBL" id="NVK98133.1"/>
    </source>
</evidence>
<dbReference type="InterPro" id="IPR000835">
    <property type="entry name" value="HTH_MarR-typ"/>
</dbReference>
<dbReference type="SMR" id="A0A850LJQ0"/>
<dbReference type="InterPro" id="IPR039422">
    <property type="entry name" value="MarR/SlyA-like"/>
</dbReference>
<dbReference type="GO" id="GO:0003700">
    <property type="term" value="F:DNA-binding transcription factor activity"/>
    <property type="evidence" value="ECO:0007669"/>
    <property type="project" value="InterPro"/>
</dbReference>
<evidence type="ECO:0000313" key="3">
    <source>
        <dbReference type="Proteomes" id="UP000565723"/>
    </source>
</evidence>
<accession>A0A850LJQ0</accession>
<evidence type="ECO:0000259" key="1">
    <source>
        <dbReference type="PROSITE" id="PS50995"/>
    </source>
</evidence>
<dbReference type="SUPFAM" id="SSF46785">
    <property type="entry name" value="Winged helix' DNA-binding domain"/>
    <property type="match status" value="1"/>
</dbReference>
<dbReference type="PROSITE" id="PS50995">
    <property type="entry name" value="HTH_MARR_2"/>
    <property type="match status" value="1"/>
</dbReference>